<feature type="compositionally biased region" description="Polar residues" evidence="1">
    <location>
        <begin position="143"/>
        <end position="159"/>
    </location>
</feature>
<dbReference type="InterPro" id="IPR029327">
    <property type="entry name" value="HAUS4"/>
</dbReference>
<keyword evidence="3" id="KW-1185">Reference proteome</keyword>
<dbReference type="Proteomes" id="UP000652761">
    <property type="component" value="Unassembled WGS sequence"/>
</dbReference>
<evidence type="ECO:0000256" key="1">
    <source>
        <dbReference type="SAM" id="MobiDB-lite"/>
    </source>
</evidence>
<accession>A0A843U0R3</accession>
<name>A0A843U0R3_COLES</name>
<comment type="caution">
    <text evidence="2">The sequence shown here is derived from an EMBL/GenBank/DDBJ whole genome shotgun (WGS) entry which is preliminary data.</text>
</comment>
<reference evidence="2" key="1">
    <citation type="submission" date="2017-07" db="EMBL/GenBank/DDBJ databases">
        <title>Taro Niue Genome Assembly and Annotation.</title>
        <authorList>
            <person name="Atibalentja N."/>
            <person name="Keating K."/>
            <person name="Fields C.J."/>
        </authorList>
    </citation>
    <scope>NUCLEOTIDE SEQUENCE</scope>
    <source>
        <strain evidence="2">Niue_2</strain>
        <tissue evidence="2">Leaf</tissue>
    </source>
</reference>
<dbReference type="AlphaFoldDB" id="A0A843U0R3"/>
<dbReference type="PANTHER" id="PTHR16219:SF1">
    <property type="entry name" value="HAUS AUGMIN-LIKE COMPLEX SUBUNIT 4"/>
    <property type="match status" value="1"/>
</dbReference>
<dbReference type="GO" id="GO:0051225">
    <property type="term" value="P:spindle assembly"/>
    <property type="evidence" value="ECO:0007669"/>
    <property type="project" value="InterPro"/>
</dbReference>
<organism evidence="2 3">
    <name type="scientific">Colocasia esculenta</name>
    <name type="common">Wild taro</name>
    <name type="synonym">Arum esculentum</name>
    <dbReference type="NCBI Taxonomy" id="4460"/>
    <lineage>
        <taxon>Eukaryota</taxon>
        <taxon>Viridiplantae</taxon>
        <taxon>Streptophyta</taxon>
        <taxon>Embryophyta</taxon>
        <taxon>Tracheophyta</taxon>
        <taxon>Spermatophyta</taxon>
        <taxon>Magnoliopsida</taxon>
        <taxon>Liliopsida</taxon>
        <taxon>Araceae</taxon>
        <taxon>Aroideae</taxon>
        <taxon>Colocasieae</taxon>
        <taxon>Colocasia</taxon>
    </lineage>
</organism>
<feature type="region of interest" description="Disordered" evidence="1">
    <location>
        <begin position="139"/>
        <end position="159"/>
    </location>
</feature>
<dbReference type="OrthoDB" id="661220at2759"/>
<dbReference type="PANTHER" id="PTHR16219">
    <property type="entry name" value="AUGMIN SUBUNIT 4 FAMILY MEMBER"/>
    <property type="match status" value="1"/>
</dbReference>
<evidence type="ECO:0000313" key="2">
    <source>
        <dbReference type="EMBL" id="MQL78692.1"/>
    </source>
</evidence>
<evidence type="ECO:0000313" key="3">
    <source>
        <dbReference type="Proteomes" id="UP000652761"/>
    </source>
</evidence>
<proteinExistence type="predicted"/>
<protein>
    <submittedName>
        <fullName evidence="2">Uncharacterized protein</fullName>
    </submittedName>
</protein>
<dbReference type="Pfam" id="PF14735">
    <property type="entry name" value="HAUS4"/>
    <property type="match status" value="1"/>
</dbReference>
<gene>
    <name evidence="2" type="ORF">Taro_011114</name>
</gene>
<sequence length="255" mass="28277">MARAGQSHHLEADVSQLIEQLERHCLAPDGSCVSKSAYSDLQLAREEMSRERTRYLEAMVIYSEAIALVEEYQQALSAANVGVGTRDVQGHHPRLFGMMCSPQVYESLEHRLVVAEAAQRLRLPLLSKDGEIHEEEIEKMSTVPRSSIDSTSTGVTINSSVSDSMESGVGGVPNHFLGITADFLWQVQLQKPPVTVDETQYQMSIAHEIESRLEAKCDKLADAFSLVEIGGLDSFSCSYSFHFFNEGAFCHPFAY</sequence>
<dbReference type="GO" id="GO:0070652">
    <property type="term" value="C:HAUS complex"/>
    <property type="evidence" value="ECO:0007669"/>
    <property type="project" value="InterPro"/>
</dbReference>
<dbReference type="GO" id="GO:0051011">
    <property type="term" value="F:microtubule minus-end binding"/>
    <property type="evidence" value="ECO:0007669"/>
    <property type="project" value="TreeGrafter"/>
</dbReference>
<dbReference type="EMBL" id="NMUH01000413">
    <property type="protein sequence ID" value="MQL78692.1"/>
    <property type="molecule type" value="Genomic_DNA"/>
</dbReference>